<protein>
    <submittedName>
        <fullName evidence="2">DUF4178 domain-containing protein</fullName>
    </submittedName>
</protein>
<sequence length="231" mass="24431">MSPLLCPSCGAPVAQRSAAMPYAVCPYCRGVIRWSSAGAESVGQAAELPFDVSPIQIGTGGALDGARFSVVGRVRWAWADGGWNEWLLAMADGTHRWLAEAMGQFQILEECPQADTAPELAGFAAGGELPLGTLVTLNGLYFVVSDSKIITCVGAEGDLPFATPAGWKMHSVDFREGEGRSLSVQRDEGGMAAYLGRYVELADLNPTNLRAIEGWDIPEALRGSVRAGGRA</sequence>
<gene>
    <name evidence="2" type="ORF">GTZ99_09270</name>
</gene>
<dbReference type="EMBL" id="JAAAPO010000003">
    <property type="protein sequence ID" value="NBC36747.1"/>
    <property type="molecule type" value="Genomic_DNA"/>
</dbReference>
<evidence type="ECO:0000313" key="2">
    <source>
        <dbReference type="EMBL" id="NBC36747.1"/>
    </source>
</evidence>
<name>A0ABW9XDX9_9SPHN</name>
<comment type="caution">
    <text evidence="2">The sequence shown here is derived from an EMBL/GenBank/DDBJ whole genome shotgun (WGS) entry which is preliminary data.</text>
</comment>
<dbReference type="InterPro" id="IPR025235">
    <property type="entry name" value="DUF4178"/>
</dbReference>
<evidence type="ECO:0000259" key="1">
    <source>
        <dbReference type="Pfam" id="PF13785"/>
    </source>
</evidence>
<accession>A0ABW9XDX9</accession>
<dbReference type="Pfam" id="PF13785">
    <property type="entry name" value="DUF4178"/>
    <property type="match status" value="1"/>
</dbReference>
<keyword evidence="3" id="KW-1185">Reference proteome</keyword>
<dbReference type="RefSeq" id="WP_161718108.1">
    <property type="nucleotide sequence ID" value="NZ_JAAAPO010000003.1"/>
</dbReference>
<reference evidence="3" key="1">
    <citation type="submission" date="2020-01" db="EMBL/GenBank/DDBJ databases">
        <title>Sphingomonas sp. strain CSW-10.</title>
        <authorList>
            <person name="Chen W.-M."/>
        </authorList>
    </citation>
    <scope>NUCLEOTIDE SEQUENCE [LARGE SCALE GENOMIC DNA]</scope>
    <source>
        <strain evidence="3">FSY-8</strain>
    </source>
</reference>
<feature type="domain" description="DUF4178" evidence="1">
    <location>
        <begin position="56"/>
        <end position="200"/>
    </location>
</feature>
<dbReference type="Proteomes" id="UP000753724">
    <property type="component" value="Unassembled WGS sequence"/>
</dbReference>
<organism evidence="2 3">
    <name type="scientific">Novosphingobium ovatum</name>
    <dbReference type="NCBI Taxonomy" id="1908523"/>
    <lineage>
        <taxon>Bacteria</taxon>
        <taxon>Pseudomonadati</taxon>
        <taxon>Pseudomonadota</taxon>
        <taxon>Alphaproteobacteria</taxon>
        <taxon>Sphingomonadales</taxon>
        <taxon>Sphingomonadaceae</taxon>
        <taxon>Novosphingobium</taxon>
    </lineage>
</organism>
<evidence type="ECO:0000313" key="3">
    <source>
        <dbReference type="Proteomes" id="UP000753724"/>
    </source>
</evidence>
<proteinExistence type="predicted"/>